<name>A0AAN8XPR4_HALRR</name>
<dbReference type="Proteomes" id="UP001381693">
    <property type="component" value="Unassembled WGS sequence"/>
</dbReference>
<proteinExistence type="predicted"/>
<evidence type="ECO:0000313" key="1">
    <source>
        <dbReference type="EMBL" id="KAK7082009.1"/>
    </source>
</evidence>
<evidence type="ECO:0000313" key="2">
    <source>
        <dbReference type="Proteomes" id="UP001381693"/>
    </source>
</evidence>
<accession>A0AAN8XPR4</accession>
<comment type="caution">
    <text evidence="1">The sequence shown here is derived from an EMBL/GenBank/DDBJ whole genome shotgun (WGS) entry which is preliminary data.</text>
</comment>
<reference evidence="1 2" key="1">
    <citation type="submission" date="2023-11" db="EMBL/GenBank/DDBJ databases">
        <title>Halocaridina rubra genome assembly.</title>
        <authorList>
            <person name="Smith C."/>
        </authorList>
    </citation>
    <scope>NUCLEOTIDE SEQUENCE [LARGE SCALE GENOMIC DNA]</scope>
    <source>
        <strain evidence="1">EP-1</strain>
        <tissue evidence="1">Whole</tissue>
    </source>
</reference>
<dbReference type="EMBL" id="JAXCGZ010004268">
    <property type="protein sequence ID" value="KAK7082009.1"/>
    <property type="molecule type" value="Genomic_DNA"/>
</dbReference>
<sequence length="55" mass="6239">IHISAIHRPNYMNLVNSQLVKKKFNEAAIFPVGAVNCHGGYLLEDLCYSNLQHEQ</sequence>
<feature type="non-terminal residue" evidence="1">
    <location>
        <position position="55"/>
    </location>
</feature>
<gene>
    <name evidence="1" type="ORF">SK128_012605</name>
</gene>
<keyword evidence="2" id="KW-1185">Reference proteome</keyword>
<organism evidence="1 2">
    <name type="scientific">Halocaridina rubra</name>
    <name type="common">Hawaiian red shrimp</name>
    <dbReference type="NCBI Taxonomy" id="373956"/>
    <lineage>
        <taxon>Eukaryota</taxon>
        <taxon>Metazoa</taxon>
        <taxon>Ecdysozoa</taxon>
        <taxon>Arthropoda</taxon>
        <taxon>Crustacea</taxon>
        <taxon>Multicrustacea</taxon>
        <taxon>Malacostraca</taxon>
        <taxon>Eumalacostraca</taxon>
        <taxon>Eucarida</taxon>
        <taxon>Decapoda</taxon>
        <taxon>Pleocyemata</taxon>
        <taxon>Caridea</taxon>
        <taxon>Atyoidea</taxon>
        <taxon>Atyidae</taxon>
        <taxon>Halocaridina</taxon>
    </lineage>
</organism>
<dbReference type="AlphaFoldDB" id="A0AAN8XPR4"/>
<protein>
    <submittedName>
        <fullName evidence="1">Uncharacterized protein</fullName>
    </submittedName>
</protein>
<feature type="non-terminal residue" evidence="1">
    <location>
        <position position="1"/>
    </location>
</feature>